<dbReference type="EMBL" id="CM042055">
    <property type="protein sequence ID" value="KAI3702643.1"/>
    <property type="molecule type" value="Genomic_DNA"/>
</dbReference>
<protein>
    <submittedName>
        <fullName evidence="1">Uncharacterized protein</fullName>
    </submittedName>
</protein>
<evidence type="ECO:0000313" key="2">
    <source>
        <dbReference type="Proteomes" id="UP001055879"/>
    </source>
</evidence>
<evidence type="ECO:0000313" key="1">
    <source>
        <dbReference type="EMBL" id="KAI3702643.1"/>
    </source>
</evidence>
<comment type="caution">
    <text evidence="1">The sequence shown here is derived from an EMBL/GenBank/DDBJ whole genome shotgun (WGS) entry which is preliminary data.</text>
</comment>
<proteinExistence type="predicted"/>
<organism evidence="1 2">
    <name type="scientific">Arctium lappa</name>
    <name type="common">Greater burdock</name>
    <name type="synonym">Lappa major</name>
    <dbReference type="NCBI Taxonomy" id="4217"/>
    <lineage>
        <taxon>Eukaryota</taxon>
        <taxon>Viridiplantae</taxon>
        <taxon>Streptophyta</taxon>
        <taxon>Embryophyta</taxon>
        <taxon>Tracheophyta</taxon>
        <taxon>Spermatophyta</taxon>
        <taxon>Magnoliopsida</taxon>
        <taxon>eudicotyledons</taxon>
        <taxon>Gunneridae</taxon>
        <taxon>Pentapetalae</taxon>
        <taxon>asterids</taxon>
        <taxon>campanulids</taxon>
        <taxon>Asterales</taxon>
        <taxon>Asteraceae</taxon>
        <taxon>Carduoideae</taxon>
        <taxon>Cardueae</taxon>
        <taxon>Arctiinae</taxon>
        <taxon>Arctium</taxon>
    </lineage>
</organism>
<dbReference type="Proteomes" id="UP001055879">
    <property type="component" value="Linkage Group LG09"/>
</dbReference>
<reference evidence="2" key="1">
    <citation type="journal article" date="2022" name="Mol. Ecol. Resour.">
        <title>The genomes of chicory, endive, great burdock and yacon provide insights into Asteraceae palaeo-polyploidization history and plant inulin production.</title>
        <authorList>
            <person name="Fan W."/>
            <person name="Wang S."/>
            <person name="Wang H."/>
            <person name="Wang A."/>
            <person name="Jiang F."/>
            <person name="Liu H."/>
            <person name="Zhao H."/>
            <person name="Xu D."/>
            <person name="Zhang Y."/>
        </authorList>
    </citation>
    <scope>NUCLEOTIDE SEQUENCE [LARGE SCALE GENOMIC DNA]</scope>
    <source>
        <strain evidence="2">cv. Niubang</strain>
    </source>
</reference>
<accession>A0ACB8ZYA8</accession>
<reference evidence="1 2" key="2">
    <citation type="journal article" date="2022" name="Mol. Ecol. Resour.">
        <title>The genomes of chicory, endive, great burdock and yacon provide insights into Asteraceae paleo-polyploidization history and plant inulin production.</title>
        <authorList>
            <person name="Fan W."/>
            <person name="Wang S."/>
            <person name="Wang H."/>
            <person name="Wang A."/>
            <person name="Jiang F."/>
            <person name="Liu H."/>
            <person name="Zhao H."/>
            <person name="Xu D."/>
            <person name="Zhang Y."/>
        </authorList>
    </citation>
    <scope>NUCLEOTIDE SEQUENCE [LARGE SCALE GENOMIC DNA]</scope>
    <source>
        <strain evidence="2">cv. Niubang</strain>
    </source>
</reference>
<name>A0ACB8ZYA8_ARCLA</name>
<sequence length="105" mass="11847">MNHPGQSGNGNGSLVLKYHTSHIAIKFAEPLTKIDRRSGKEINKKPKFLKNDDAGMVKMIPTKPMVVETFDEYLLWDVLLRGICVKRSNCCRGVNKGVDKRDMCL</sequence>
<keyword evidence="2" id="KW-1185">Reference proteome</keyword>
<gene>
    <name evidence="1" type="ORF">L6452_28391</name>
</gene>